<evidence type="ECO:0000313" key="7">
    <source>
        <dbReference type="EMBL" id="KAI5077336.1"/>
    </source>
</evidence>
<dbReference type="GO" id="GO:0016592">
    <property type="term" value="C:mediator complex"/>
    <property type="evidence" value="ECO:0007669"/>
    <property type="project" value="TreeGrafter"/>
</dbReference>
<dbReference type="OrthoDB" id="9982951at2759"/>
<dbReference type="Proteomes" id="UP000886520">
    <property type="component" value="Chromosome 7"/>
</dbReference>
<feature type="region of interest" description="Disordered" evidence="6">
    <location>
        <begin position="710"/>
        <end position="759"/>
    </location>
</feature>
<evidence type="ECO:0000256" key="2">
    <source>
        <dbReference type="ARBA" id="ARBA00010222"/>
    </source>
</evidence>
<comment type="similarity">
    <text evidence="2">Belongs to the Mediator complex subunit 23 family.</text>
</comment>
<keyword evidence="3" id="KW-0805">Transcription regulation</keyword>
<keyword evidence="5" id="KW-0539">Nucleus</keyword>
<dbReference type="GO" id="GO:0005667">
    <property type="term" value="C:transcription regulator complex"/>
    <property type="evidence" value="ECO:0007669"/>
    <property type="project" value="TreeGrafter"/>
</dbReference>
<organism evidence="7 8">
    <name type="scientific">Adiantum capillus-veneris</name>
    <name type="common">Maidenhair fern</name>
    <dbReference type="NCBI Taxonomy" id="13818"/>
    <lineage>
        <taxon>Eukaryota</taxon>
        <taxon>Viridiplantae</taxon>
        <taxon>Streptophyta</taxon>
        <taxon>Embryophyta</taxon>
        <taxon>Tracheophyta</taxon>
        <taxon>Polypodiopsida</taxon>
        <taxon>Polypodiidae</taxon>
        <taxon>Polypodiales</taxon>
        <taxon>Pteridineae</taxon>
        <taxon>Pteridaceae</taxon>
        <taxon>Vittarioideae</taxon>
        <taxon>Adiantum</taxon>
    </lineage>
</organism>
<evidence type="ECO:0000313" key="8">
    <source>
        <dbReference type="Proteomes" id="UP000886520"/>
    </source>
</evidence>
<dbReference type="GO" id="GO:0010628">
    <property type="term" value="P:positive regulation of gene expression"/>
    <property type="evidence" value="ECO:0007669"/>
    <property type="project" value="TreeGrafter"/>
</dbReference>
<comment type="subcellular location">
    <subcellularLocation>
        <location evidence="1">Nucleus</location>
    </subcellularLocation>
</comment>
<keyword evidence="8" id="KW-1185">Reference proteome</keyword>
<dbReference type="EMBL" id="JABFUD020000007">
    <property type="protein sequence ID" value="KAI5077336.1"/>
    <property type="molecule type" value="Genomic_DNA"/>
</dbReference>
<accession>A0A9D4ZL92</accession>
<dbReference type="Pfam" id="PF11573">
    <property type="entry name" value="Med23"/>
    <property type="match status" value="1"/>
</dbReference>
<evidence type="ECO:0000256" key="5">
    <source>
        <dbReference type="ARBA" id="ARBA00023242"/>
    </source>
</evidence>
<sequence length="1018" mass="114114">MRLWTINRTLMEHLAGKQIPEHLQKGKQIDEWWKQAGKGERVLDFSNLDEKSMGMFWVMSLTMSQPVCEAMMSWMKTNGIVEILLSGSLSQSSDRLLAVQETRPLSMTLLSGLSLHVSTRFLGQIEDQIFGSQVLPSIAMMETYARLLLIAPLTLFRSHVTGMMNKYQQSIGKSGIAISILELLNYRLLPLYRYHGKVKQLLYDIAKIIITMKTKRGEHRLFRLAENLCLNLILSLSEVMLVKRELKGATTEFSETLNRAMIINLAITIKTRGIAEFEQQVLLAPAIDQILANSFHSWSENTLRYFPPLLREILAARPDKKSQTIQGWQQAESTMLHHCRQLLSPTADSSLFHNFFNHVFSQHRQYLCAAAWILLEKQADTVNTGQLSRVLKELSAEEVTANIYVMVDVLLFNAQLYVNHGHSAQDVLYRIKTTLAGLVWSQELFPFDILLLALADRDDDIFALRIVVWLLFECPDFEQRVQNCCRARGSWEHWLNHGPFQRADPQAVLGNHLVGKDRFPVFFDDMCVRALPVFTLLLFRFIENDALEIAERLLEKYSILFTYHPTRFTFVRDTLAYFYGHLPSKFVIRLLSNLDLTKIPFSDAFLQDLPSSSSGNFTDYLSSLLINLVNLVVPPLTSKFSFGGGIKSQPIVAPLVSSSLPENPKAFYQHQDPGTYPQLVLETAVIELLSLSHPCNQIVSSLVQITVRTQPSGQAQPQNGLSQPHLPTTSTSNSGHPQSITSSNPKSPLMPSSPPATGADSYTSGIASLASSTNASFSQNMAASSPLMIQACGLLLAQLPIPFHLALYSEAARLFKDCWWMTDSSKLNWEMDAAYGYSIWDPTWAVENDTSTIVGNLLALLHVFSSHLPFDWLEGMHTVINSQRPIVSVAQLRLAFRIIGPLLPRLVISKPLLTKTLALLFTILADVFGQKPQQGSSINIDEISDLVDFLHHAVMLDGQAGGKPRPEILTLCSKAVDRLHPDLQPLFRHLSTDASKSVYAATHPKLAQKPPSSLMGIV</sequence>
<reference evidence="7" key="1">
    <citation type="submission" date="2021-01" db="EMBL/GenBank/DDBJ databases">
        <title>Adiantum capillus-veneris genome.</title>
        <authorList>
            <person name="Fang Y."/>
            <person name="Liao Q."/>
        </authorList>
    </citation>
    <scope>NUCLEOTIDE SEQUENCE</scope>
    <source>
        <strain evidence="7">H3</strain>
        <tissue evidence="7">Leaf</tissue>
    </source>
</reference>
<evidence type="ECO:0008006" key="9">
    <source>
        <dbReference type="Google" id="ProtNLM"/>
    </source>
</evidence>
<dbReference type="InterPro" id="IPR021629">
    <property type="entry name" value="Mediator_Med23"/>
</dbReference>
<proteinExistence type="inferred from homology"/>
<name>A0A9D4ZL92_ADICA</name>
<protein>
    <recommendedName>
        <fullName evidence="9">Mediator of RNA polymerase II transcription subunit 23</fullName>
    </recommendedName>
</protein>
<dbReference type="PANTHER" id="PTHR12691">
    <property type="entry name" value="MEDIATOR OF RNA POLYMERASE II TRANSCRIPTION SUBUNIT 23"/>
    <property type="match status" value="1"/>
</dbReference>
<evidence type="ECO:0000256" key="6">
    <source>
        <dbReference type="SAM" id="MobiDB-lite"/>
    </source>
</evidence>
<evidence type="ECO:0000256" key="3">
    <source>
        <dbReference type="ARBA" id="ARBA00023015"/>
    </source>
</evidence>
<keyword evidence="4" id="KW-0804">Transcription</keyword>
<dbReference type="AlphaFoldDB" id="A0A9D4ZL92"/>
<feature type="compositionally biased region" description="Polar residues" evidence="6">
    <location>
        <begin position="710"/>
        <end position="746"/>
    </location>
</feature>
<evidence type="ECO:0000256" key="1">
    <source>
        <dbReference type="ARBA" id="ARBA00004123"/>
    </source>
</evidence>
<dbReference type="PANTHER" id="PTHR12691:SF10">
    <property type="entry name" value="MEDIATOR OF RNA POLYMERASE II TRANSCRIPTION SUBUNIT 23"/>
    <property type="match status" value="1"/>
</dbReference>
<evidence type="ECO:0000256" key="4">
    <source>
        <dbReference type="ARBA" id="ARBA00023163"/>
    </source>
</evidence>
<comment type="caution">
    <text evidence="7">The sequence shown here is derived from an EMBL/GenBank/DDBJ whole genome shotgun (WGS) entry which is preliminary data.</text>
</comment>
<dbReference type="GO" id="GO:0006357">
    <property type="term" value="P:regulation of transcription by RNA polymerase II"/>
    <property type="evidence" value="ECO:0007669"/>
    <property type="project" value="TreeGrafter"/>
</dbReference>
<gene>
    <name evidence="7" type="ORF">GOP47_0007160</name>
</gene>